<feature type="domain" description="Rad50/SbcC-type AAA" evidence="5">
    <location>
        <begin position="7"/>
        <end position="233"/>
    </location>
</feature>
<dbReference type="KEGG" id="cfm:BJL90_16030"/>
<dbReference type="Pfam" id="PF13476">
    <property type="entry name" value="AAA_23"/>
    <property type="match status" value="1"/>
</dbReference>
<keyword evidence="8" id="KW-1185">Reference proteome</keyword>
<proteinExistence type="inferred from homology"/>
<evidence type="ECO:0000313" key="7">
    <source>
        <dbReference type="EMBL" id="ARE87754.1"/>
    </source>
</evidence>
<dbReference type="EMBL" id="CP020559">
    <property type="protein sequence ID" value="ARE87754.1"/>
    <property type="molecule type" value="Genomic_DNA"/>
</dbReference>
<reference evidence="6 8" key="1">
    <citation type="submission" date="2016-10" db="EMBL/GenBank/DDBJ databases">
        <title>Complete Genome Sequence of Acetogen Clostridium formicoaceticum ATCC 27076.</title>
        <authorList>
            <person name="Bao T."/>
            <person name="Cheng C."/>
            <person name="Zhao J."/>
            <person name="Yang S.-T."/>
            <person name="Wang J."/>
            <person name="Wang M."/>
        </authorList>
    </citation>
    <scope>NUCLEOTIDE SEQUENCE [LARGE SCALE GENOMIC DNA]</scope>
    <source>
        <strain evidence="6 8">ATCC 27076</strain>
    </source>
</reference>
<evidence type="ECO:0000256" key="4">
    <source>
        <dbReference type="SAM" id="Coils"/>
    </source>
</evidence>
<dbReference type="GO" id="GO:0016887">
    <property type="term" value="F:ATP hydrolysis activity"/>
    <property type="evidence" value="ECO:0007669"/>
    <property type="project" value="InterPro"/>
</dbReference>
<dbReference type="PANTHER" id="PTHR32114:SF2">
    <property type="entry name" value="ABC TRANSPORTER ABCH.3"/>
    <property type="match status" value="1"/>
</dbReference>
<sequence>MKFILEKLKIRNFKGIREQDIDFHPIATTICGENGTGKTTVVDAFTWLLLEKDSKGRAQFEIKTLEDGEQIHGLDHTVEGHFKIDGRPLKLKKTYKEVWTKKRGEDQTTFTGHEIERVINDIPVKKSEYEKKIGQLVDEKIFQLLTDPHYFSQQLSWKERRGTLFSLTGGDITNENVFLANPSLRAIEEDLEDKTIEELKKSLSYQRRELNKQRENIPVKIETLNGTIKEIDKTAIEFRCNFIRSGIKATEEQMLDATKLGEEQLKKQDELFKMKTRRKEIEHELQSGMKDPDQETKSEIRELQIKLRELQPEIKSEIRTIESLEKNIDKYRKTLEKLRNDYKEEAARELNIDDRIKACPTCKRSFPEEEVESKIAEMEENFKAHQVDRLKKLREEGQSISKEVEEYQKELEQAKSRLDKLQGQAETVNTTIRERESMLGTKEKTDINSLLAGNQEYQKLTEKINKLENEIKNRDHDATLKDLKRKKEEMESELKGKERELHQEEINQETKEKIKALMEEEKELSQQINEIEQKENIADQFINTKAEIIEQSINEKFEKVSFRLFKKQINGALDETCDVLVDGVPFDNANTAGQVNAGLDVINSLCRHYDTYTPIFIDNRESVNDLIDTDSQLINLKVTKHKSLRIEAES</sequence>
<dbReference type="SUPFAM" id="SSF52540">
    <property type="entry name" value="P-loop containing nucleoside triphosphate hydrolases"/>
    <property type="match status" value="1"/>
</dbReference>
<name>A0AAC9RIM4_9CLOT</name>
<dbReference type="EMBL" id="CP017603">
    <property type="protein sequence ID" value="AOY77224.1"/>
    <property type="molecule type" value="Genomic_DNA"/>
</dbReference>
<dbReference type="PANTHER" id="PTHR32114">
    <property type="entry name" value="ABC TRANSPORTER ABCH.3"/>
    <property type="match status" value="1"/>
</dbReference>
<evidence type="ECO:0000313" key="8">
    <source>
        <dbReference type="Proteomes" id="UP000177894"/>
    </source>
</evidence>
<dbReference type="Gene3D" id="3.40.50.300">
    <property type="entry name" value="P-loop containing nucleotide triphosphate hydrolases"/>
    <property type="match status" value="1"/>
</dbReference>
<protein>
    <recommendedName>
        <fullName evidence="3">Nuclease SbcCD subunit C</fullName>
    </recommendedName>
</protein>
<comment type="subunit">
    <text evidence="2">Heterodimer of SbcC and SbcD.</text>
</comment>
<evidence type="ECO:0000313" key="6">
    <source>
        <dbReference type="EMBL" id="AOY77224.1"/>
    </source>
</evidence>
<dbReference type="Proteomes" id="UP000177894">
    <property type="component" value="Chromosome"/>
</dbReference>
<comment type="similarity">
    <text evidence="1">Belongs to the SMC family. SbcC subfamily.</text>
</comment>
<feature type="coiled-coil region" evidence="4">
    <location>
        <begin position="314"/>
        <end position="537"/>
    </location>
</feature>
<dbReference type="InterPro" id="IPR027417">
    <property type="entry name" value="P-loop_NTPase"/>
</dbReference>
<dbReference type="Gene3D" id="1.10.287.1490">
    <property type="match status" value="1"/>
</dbReference>
<dbReference type="GO" id="GO:0006302">
    <property type="term" value="P:double-strand break repair"/>
    <property type="evidence" value="ECO:0007669"/>
    <property type="project" value="InterPro"/>
</dbReference>
<dbReference type="AlphaFoldDB" id="A0AAC9RIM4"/>
<evidence type="ECO:0000256" key="3">
    <source>
        <dbReference type="ARBA" id="ARBA00013368"/>
    </source>
</evidence>
<evidence type="ECO:0000256" key="2">
    <source>
        <dbReference type="ARBA" id="ARBA00011322"/>
    </source>
</evidence>
<dbReference type="RefSeq" id="WP_070970265.1">
    <property type="nucleotide sequence ID" value="NZ_CP017603.1"/>
</dbReference>
<gene>
    <name evidence="6" type="ORF">BJL90_16030</name>
    <name evidence="7" type="ORF">CLFO_21540</name>
</gene>
<organism evidence="7 9">
    <name type="scientific">Clostridium formicaceticum</name>
    <dbReference type="NCBI Taxonomy" id="1497"/>
    <lineage>
        <taxon>Bacteria</taxon>
        <taxon>Bacillati</taxon>
        <taxon>Bacillota</taxon>
        <taxon>Clostridia</taxon>
        <taxon>Eubacteriales</taxon>
        <taxon>Clostridiaceae</taxon>
        <taxon>Clostridium</taxon>
    </lineage>
</organism>
<keyword evidence="4" id="KW-0175">Coiled coil</keyword>
<evidence type="ECO:0000259" key="5">
    <source>
        <dbReference type="Pfam" id="PF13476"/>
    </source>
</evidence>
<dbReference type="Proteomes" id="UP000192478">
    <property type="component" value="Chromosome"/>
</dbReference>
<reference evidence="7 9" key="2">
    <citation type="submission" date="2017-03" db="EMBL/GenBank/DDBJ databases">
        <title>Complete sequence of Clostridium formicaceticum DSM 92.</title>
        <authorList>
            <person name="Poehlein A."/>
            <person name="Karl M."/>
            <person name="Bengelsdorf F.R."/>
            <person name="Duerre P."/>
            <person name="Daniel R."/>
        </authorList>
    </citation>
    <scope>NUCLEOTIDE SEQUENCE [LARGE SCALE GENOMIC DNA]</scope>
    <source>
        <strain evidence="7 9">DSM 92</strain>
    </source>
</reference>
<evidence type="ECO:0000313" key="9">
    <source>
        <dbReference type="Proteomes" id="UP000192478"/>
    </source>
</evidence>
<accession>A0AAC9RIM4</accession>
<dbReference type="InterPro" id="IPR038729">
    <property type="entry name" value="Rad50/SbcC_AAA"/>
</dbReference>
<evidence type="ECO:0000256" key="1">
    <source>
        <dbReference type="ARBA" id="ARBA00006930"/>
    </source>
</evidence>